<comment type="caution">
    <text evidence="1">The sequence shown here is derived from an EMBL/GenBank/DDBJ whole genome shotgun (WGS) entry which is preliminary data.</text>
</comment>
<proteinExistence type="predicted"/>
<organism evidence="1 2">
    <name type="scientific">Bifidobacterium cebidarum</name>
    <dbReference type="NCBI Taxonomy" id="2650773"/>
    <lineage>
        <taxon>Bacteria</taxon>
        <taxon>Bacillati</taxon>
        <taxon>Actinomycetota</taxon>
        <taxon>Actinomycetes</taxon>
        <taxon>Bifidobacteriales</taxon>
        <taxon>Bifidobacteriaceae</taxon>
        <taxon>Bifidobacterium</taxon>
    </lineage>
</organism>
<dbReference type="EMBL" id="WBVS01000002">
    <property type="protein sequence ID" value="KAB7788738.1"/>
    <property type="molecule type" value="Genomic_DNA"/>
</dbReference>
<dbReference type="Proteomes" id="UP000468413">
    <property type="component" value="Unassembled WGS sequence"/>
</dbReference>
<reference evidence="1 2" key="1">
    <citation type="submission" date="2019-09" db="EMBL/GenBank/DDBJ databases">
        <title>Characterization of the phylogenetic diversity of two novel species belonging to the genus Bifidobacterium: Bifidobacterium cebidarum sp. nov. and Bifidobacterium leontopitheci sp. nov.</title>
        <authorList>
            <person name="Lugli G.A."/>
            <person name="Duranti S."/>
            <person name="Milani C."/>
            <person name="Turroni F."/>
            <person name="Ventura M."/>
        </authorList>
    </citation>
    <scope>NUCLEOTIDE SEQUENCE [LARGE SCALE GENOMIC DNA]</scope>
    <source>
        <strain evidence="1 2">LMG 31469</strain>
    </source>
</reference>
<dbReference type="AlphaFoldDB" id="A0A6I1GL73"/>
<protein>
    <submittedName>
        <fullName evidence="1">Uncharacterized protein</fullName>
    </submittedName>
</protein>
<keyword evidence="2" id="KW-1185">Reference proteome</keyword>
<evidence type="ECO:0000313" key="2">
    <source>
        <dbReference type="Proteomes" id="UP000468413"/>
    </source>
</evidence>
<sequence length="98" mass="10945">MHPGQDSEPAFHCVTGNRLTHGFGYGQTQATMIRLVVMLFVEHQIMHDDIFATDFASTFQYSDKVTVAFQPFHLCTMPVALIAQIRRTGSCGPWRDGG</sequence>
<gene>
    <name evidence="1" type="ORF">F7D08_0472</name>
</gene>
<name>A0A6I1GL73_9BIFI</name>
<accession>A0A6I1GL73</accession>
<evidence type="ECO:0000313" key="1">
    <source>
        <dbReference type="EMBL" id="KAB7788738.1"/>
    </source>
</evidence>